<dbReference type="RefSeq" id="WP_083357354.1">
    <property type="nucleotide sequence ID" value="NZ_JBLHDY010000004.1"/>
</dbReference>
<dbReference type="AlphaFoldDB" id="A0A1G9YKS1"/>
<dbReference type="Proteomes" id="UP000182470">
    <property type="component" value="Chromosome I"/>
</dbReference>
<sequence length="332" mass="36249">MTSPQGLPSLISASVGTPGKAHNVPADVHTIQLLLNLIAPTSVSPLVLDGRCGPLLIHRIRDYQLNRLKFANADGVIDPAGRTFSSLVEEARKANSAPQANEFAAKVKQLPGLAPAPIQPLSDKQQWVTTATCDGGVTLLEADFQNAAIQLGGAISMNIIKAFATVESGGRSGFGPAKMPIIAYERHIFRKYTKGKYDKSHPYLSAPYLVKADQQWRANNKDQATAWRTLSDAFNLDQKAALMSASYGMFQIMGFNFAACGYKTVFDFVSAMKLNAGHQLQAFVGFCRKNPALLKAMKNKDYAGMAFNYNGSDYGDYDKRIQKAYEALERKK</sequence>
<accession>A0A1G9YKS1</accession>
<dbReference type="Proteomes" id="UP000748067">
    <property type="component" value="Unassembled WGS sequence"/>
</dbReference>
<evidence type="ECO:0000313" key="5">
    <source>
        <dbReference type="Proteomes" id="UP000748067"/>
    </source>
</evidence>
<organism evidence="3 4">
    <name type="scientific">Pseudomonas antarctica</name>
    <dbReference type="NCBI Taxonomy" id="219572"/>
    <lineage>
        <taxon>Bacteria</taxon>
        <taxon>Pseudomonadati</taxon>
        <taxon>Pseudomonadota</taxon>
        <taxon>Gammaproteobacteria</taxon>
        <taxon>Pseudomonadales</taxon>
        <taxon>Pseudomonadaceae</taxon>
        <taxon>Pseudomonas</taxon>
    </lineage>
</organism>
<dbReference type="OrthoDB" id="1523598at2"/>
<dbReference type="EMBL" id="JXDI01000001">
    <property type="protein sequence ID" value="KAF2410604.1"/>
    <property type="molecule type" value="Genomic_DNA"/>
</dbReference>
<keyword evidence="5" id="KW-1185">Reference proteome</keyword>
<proteinExistence type="predicted"/>
<feature type="domain" description="N-acetylmuramidase" evidence="1">
    <location>
        <begin position="157"/>
        <end position="328"/>
    </location>
</feature>
<evidence type="ECO:0000313" key="4">
    <source>
        <dbReference type="Proteomes" id="UP000182470"/>
    </source>
</evidence>
<evidence type="ECO:0000259" key="1">
    <source>
        <dbReference type="Pfam" id="PF11860"/>
    </source>
</evidence>
<reference evidence="2 5" key="1">
    <citation type="submission" date="2015-01" db="EMBL/GenBank/DDBJ databases">
        <title>Genome Sequence of Pseudomonas antarctica CMS 35.</title>
        <authorList>
            <person name="Voget S."/>
            <person name="Chow J."/>
            <person name="Daniel R."/>
            <person name="Streit W."/>
        </authorList>
    </citation>
    <scope>NUCLEOTIDE SEQUENCE [LARGE SCALE GENOMIC DNA]</scope>
    <source>
        <strain evidence="2 5">CMS 35</strain>
    </source>
</reference>
<name>A0A1G9YKS1_9PSED</name>
<dbReference type="InterPro" id="IPR024408">
    <property type="entry name" value="Muramidase"/>
</dbReference>
<protein>
    <recommendedName>
        <fullName evidence="1">N-acetylmuramidase domain-containing protein</fullName>
    </recommendedName>
</protein>
<dbReference type="Pfam" id="PF11860">
    <property type="entry name" value="Muramidase"/>
    <property type="match status" value="1"/>
</dbReference>
<gene>
    <name evidence="2" type="ORF">PSAN_30370</name>
    <name evidence="3" type="ORF">SAMN04490179_2454</name>
</gene>
<reference evidence="3 4" key="2">
    <citation type="submission" date="2016-10" db="EMBL/GenBank/DDBJ databases">
        <authorList>
            <person name="de Groot N.N."/>
        </authorList>
    </citation>
    <scope>NUCLEOTIDE SEQUENCE [LARGE SCALE GENOMIC DNA]</scope>
    <source>
        <strain evidence="3 4">BS2772</strain>
    </source>
</reference>
<evidence type="ECO:0000313" key="2">
    <source>
        <dbReference type="EMBL" id="KAF2410604.1"/>
    </source>
</evidence>
<dbReference type="EMBL" id="LT629704">
    <property type="protein sequence ID" value="SDN09051.1"/>
    <property type="molecule type" value="Genomic_DNA"/>
</dbReference>
<evidence type="ECO:0000313" key="3">
    <source>
        <dbReference type="EMBL" id="SDN09051.1"/>
    </source>
</evidence>